<dbReference type="EMBL" id="CM000781">
    <property type="protein sequence ID" value="AQK76429.1"/>
    <property type="molecule type" value="Genomic_DNA"/>
</dbReference>
<protein>
    <submittedName>
        <fullName evidence="2">Inactive leucine-rich repeat receptor-like serine/threonine-protein kinase</fullName>
    </submittedName>
</protein>
<proteinExistence type="predicted"/>
<dbReference type="GO" id="GO:0016301">
    <property type="term" value="F:kinase activity"/>
    <property type="evidence" value="ECO:0007669"/>
    <property type="project" value="UniProtKB-KW"/>
</dbReference>
<feature type="region of interest" description="Disordered" evidence="1">
    <location>
        <begin position="1"/>
        <end position="60"/>
    </location>
</feature>
<name>A0A1D6HQ81_MAIZE</name>
<gene>
    <name evidence="2" type="ORF">ZEAMMB73_Zm00001d018541</name>
</gene>
<feature type="compositionally biased region" description="Polar residues" evidence="1">
    <location>
        <begin position="10"/>
        <end position="22"/>
    </location>
</feature>
<dbReference type="AlphaFoldDB" id="A0A1D6HQ81"/>
<evidence type="ECO:0000313" key="2">
    <source>
        <dbReference type="EMBL" id="AQK76429.1"/>
    </source>
</evidence>
<keyword evidence="2" id="KW-0418">Kinase</keyword>
<feature type="compositionally biased region" description="Low complexity" evidence="1">
    <location>
        <begin position="51"/>
        <end position="60"/>
    </location>
</feature>
<sequence length="60" mass="5933">MGEPKPPRPTQSSRPATLTMPPTASRGAPTRRPLSAPPGPACASAPPPAASPSSSSRAST</sequence>
<reference evidence="2" key="1">
    <citation type="submission" date="2015-12" db="EMBL/GenBank/DDBJ databases">
        <title>Update maize B73 reference genome by single molecule sequencing technologies.</title>
        <authorList>
            <consortium name="Maize Genome Sequencing Project"/>
            <person name="Ware D."/>
        </authorList>
    </citation>
    <scope>NUCLEOTIDE SEQUENCE</scope>
    <source>
        <tissue evidence="2">Seedling</tissue>
    </source>
</reference>
<feature type="compositionally biased region" description="Pro residues" evidence="1">
    <location>
        <begin position="35"/>
        <end position="50"/>
    </location>
</feature>
<accession>A0A1D6HQ81</accession>
<organism evidence="2">
    <name type="scientific">Zea mays</name>
    <name type="common">Maize</name>
    <dbReference type="NCBI Taxonomy" id="4577"/>
    <lineage>
        <taxon>Eukaryota</taxon>
        <taxon>Viridiplantae</taxon>
        <taxon>Streptophyta</taxon>
        <taxon>Embryophyta</taxon>
        <taxon>Tracheophyta</taxon>
        <taxon>Spermatophyta</taxon>
        <taxon>Magnoliopsida</taxon>
        <taxon>Liliopsida</taxon>
        <taxon>Poales</taxon>
        <taxon>Poaceae</taxon>
        <taxon>PACMAD clade</taxon>
        <taxon>Panicoideae</taxon>
        <taxon>Andropogonodae</taxon>
        <taxon>Andropogoneae</taxon>
        <taxon>Tripsacinae</taxon>
        <taxon>Zea</taxon>
    </lineage>
</organism>
<keyword evidence="2" id="KW-0808">Transferase</keyword>
<keyword evidence="2" id="KW-0675">Receptor</keyword>
<evidence type="ECO:0000256" key="1">
    <source>
        <dbReference type="SAM" id="MobiDB-lite"/>
    </source>
</evidence>